<accession>A0AAE3HL79</accession>
<organism evidence="1 2">
    <name type="scientific">Methylohalomonas lacus</name>
    <dbReference type="NCBI Taxonomy" id="398773"/>
    <lineage>
        <taxon>Bacteria</taxon>
        <taxon>Pseudomonadati</taxon>
        <taxon>Pseudomonadota</taxon>
        <taxon>Gammaproteobacteria</taxon>
        <taxon>Methylohalomonadales</taxon>
        <taxon>Methylohalomonadaceae</taxon>
        <taxon>Methylohalomonas</taxon>
    </lineage>
</organism>
<proteinExistence type="predicted"/>
<comment type="caution">
    <text evidence="1">The sequence shown here is derived from an EMBL/GenBank/DDBJ whole genome shotgun (WGS) entry which is preliminary data.</text>
</comment>
<name>A0AAE3HL79_9GAMM</name>
<reference evidence="1" key="1">
    <citation type="submission" date="2022-08" db="EMBL/GenBank/DDBJ databases">
        <title>Genomic Encyclopedia of Type Strains, Phase III (KMG-III): the genomes of soil and plant-associated and newly described type strains.</title>
        <authorList>
            <person name="Whitman W."/>
        </authorList>
    </citation>
    <scope>NUCLEOTIDE SEQUENCE</scope>
    <source>
        <strain evidence="1">HMT 1</strain>
    </source>
</reference>
<evidence type="ECO:0000313" key="1">
    <source>
        <dbReference type="EMBL" id="MCS3902477.1"/>
    </source>
</evidence>
<dbReference type="RefSeq" id="WP_259054013.1">
    <property type="nucleotide sequence ID" value="NZ_JANUCT010000003.1"/>
</dbReference>
<evidence type="ECO:0000313" key="2">
    <source>
        <dbReference type="Proteomes" id="UP001204445"/>
    </source>
</evidence>
<keyword evidence="2" id="KW-1185">Reference proteome</keyword>
<gene>
    <name evidence="1" type="ORF">J2T55_000481</name>
</gene>
<protein>
    <recommendedName>
        <fullName evidence="3">PilZ domain-containing protein</fullName>
    </recommendedName>
</protein>
<evidence type="ECO:0008006" key="3">
    <source>
        <dbReference type="Google" id="ProtNLM"/>
    </source>
</evidence>
<dbReference type="Proteomes" id="UP001204445">
    <property type="component" value="Unassembled WGS sequence"/>
</dbReference>
<dbReference type="EMBL" id="JANUCT010000003">
    <property type="protein sequence ID" value="MCS3902477.1"/>
    <property type="molecule type" value="Genomic_DNA"/>
</dbReference>
<sequence>MQATISAAGGGATQVTGREQFLDRNAGFIRHPRDYPLHVHGSVAWRYRQAQAQGPGLIFEHTRYLRPSSWLTISIPLRDGSESFNGRVVMLRETASGYQVGIRLLDDNQAGRLRIVEQFCYMSCYCRNADDGQSRDCESDSGLVGAGTSHEHHARRWVEKFAAAFPAL</sequence>
<dbReference type="AlphaFoldDB" id="A0AAE3HL79"/>